<evidence type="ECO:0000313" key="11">
    <source>
        <dbReference type="EMBL" id="CEN61919.1"/>
    </source>
</evidence>
<comment type="similarity">
    <text evidence="9">In the N-terminal section; belongs to the terpene synthase family.</text>
</comment>
<dbReference type="SMR" id="A0A0U5GRW1"/>
<dbReference type="GO" id="GO:0046872">
    <property type="term" value="F:metal ion binding"/>
    <property type="evidence" value="ECO:0007669"/>
    <property type="project" value="UniProtKB-KW"/>
</dbReference>
<dbReference type="EMBL" id="CDMC01000006">
    <property type="protein sequence ID" value="CEN61919.1"/>
    <property type="molecule type" value="Genomic_DNA"/>
</dbReference>
<dbReference type="AlphaFoldDB" id="A0A0U5GRW1"/>
<dbReference type="InterPro" id="IPR008949">
    <property type="entry name" value="Isoprenoid_synthase_dom_sf"/>
</dbReference>
<dbReference type="Proteomes" id="UP000054771">
    <property type="component" value="Unassembled WGS sequence"/>
</dbReference>
<dbReference type="SFLD" id="SFLDS00005">
    <property type="entry name" value="Isoprenoid_Synthase_Type_I"/>
    <property type="match status" value="1"/>
</dbReference>
<dbReference type="CDD" id="cd00685">
    <property type="entry name" value="Trans_IPPS_HT"/>
    <property type="match status" value="1"/>
</dbReference>
<keyword evidence="2" id="KW-0808">Transferase</keyword>
<dbReference type="GO" id="GO:0008299">
    <property type="term" value="P:isoprenoid biosynthetic process"/>
    <property type="evidence" value="ECO:0007669"/>
    <property type="project" value="UniProtKB-KW"/>
</dbReference>
<dbReference type="Pfam" id="PF00348">
    <property type="entry name" value="polyprenyl_synt"/>
    <property type="match status" value="1"/>
</dbReference>
<dbReference type="PROSITE" id="PS00723">
    <property type="entry name" value="POLYPRENYL_SYNTHASE_1"/>
    <property type="match status" value="1"/>
</dbReference>
<evidence type="ECO:0000256" key="1">
    <source>
        <dbReference type="ARBA" id="ARBA00004721"/>
    </source>
</evidence>
<protein>
    <recommendedName>
        <fullName evidence="13">Geranylgeranyl pyrophosphate synthase</fullName>
    </recommendedName>
</protein>
<comment type="pathway">
    <text evidence="1">Secondary metabolite biosynthesis; terpenoid biosynthesis.</text>
</comment>
<sequence length="710" mass="80231">MDAALRDICQLSDPCDPRSFEPPIKDFFCIYPMYRSRYEAKAIQGSNEFLDGWNKAIEKDGLRNDGRPFLGCNTIYGNYVAWAYPECLPERAAHVAAYCDWGFFWDDATDAMSMEKNHEATKDLILTIMSTVGIGQKHEPLLAVNKLVVPFVLNKLAGTDGDLGLNHMKAWKAHLDGQARSSHANMSWEELKQHRLVEGGPEWAIRLGAWGAGIRCTAEEIESVREIIDIGGIAGVLANDYYSFNKEFDEHSRAGTIERMQNGVALLMREYGYSEEEAREILKKEINKMEQQFMDMYLTWLNGPVQKSRGLIQYLTMVLCLYSGTMFWMAHGARYHRTDLITTAEDRATIIGKCQGDAFRVMEGYPPPKGLKRTASSPESAPKRRASKANNINQSNGRGGDPMVAFSGPFVKAPSHICDAPYEYIDSLQSKNMRDKFINILNSWLNVPSDSLQIIKNIVQMLHNSSLMLDDIEDASPLRRGQPATHIFYGASQTINSANFSYVKTVIEATHLKNPQCLQIFLEEVSDLHRGQSLDLHWRHHGRCPTTDEYIMMVDNKTGGLFRLMARLMEAESPSPITTPHLSRLLTLIGRYYQIRDDYMNLTSADYTTKKGYCEDLDEGKFSLPLIHLLLHTSCPDRITSALYNRVPSTGLQDEVKTYILDAMQSARTFEYVREVLSHLHGEIMKTLDEAEKTLGINNGVRMLLVGLGL</sequence>
<evidence type="ECO:0000256" key="6">
    <source>
        <dbReference type="ARBA" id="ARBA00023239"/>
    </source>
</evidence>
<keyword evidence="12" id="KW-1185">Reference proteome</keyword>
<dbReference type="GO" id="GO:0043386">
    <property type="term" value="P:mycotoxin biosynthetic process"/>
    <property type="evidence" value="ECO:0007669"/>
    <property type="project" value="UniProtKB-ARBA"/>
</dbReference>
<keyword evidence="3" id="KW-0479">Metal-binding</keyword>
<dbReference type="PANTHER" id="PTHR12001:SF72">
    <property type="entry name" value="THIJ_PFPI FAMILY PROTEIN (AFU_ORTHOLOGUE AFUA_3G01210)-RELATED"/>
    <property type="match status" value="1"/>
</dbReference>
<evidence type="ECO:0000256" key="2">
    <source>
        <dbReference type="ARBA" id="ARBA00022679"/>
    </source>
</evidence>
<dbReference type="GO" id="GO:0016829">
    <property type="term" value="F:lyase activity"/>
    <property type="evidence" value="ECO:0007669"/>
    <property type="project" value="UniProtKB-KW"/>
</dbReference>
<organism evidence="11 12">
    <name type="scientific">Aspergillus calidoustus</name>
    <dbReference type="NCBI Taxonomy" id="454130"/>
    <lineage>
        <taxon>Eukaryota</taxon>
        <taxon>Fungi</taxon>
        <taxon>Dikarya</taxon>
        <taxon>Ascomycota</taxon>
        <taxon>Pezizomycotina</taxon>
        <taxon>Eurotiomycetes</taxon>
        <taxon>Eurotiomycetidae</taxon>
        <taxon>Eurotiales</taxon>
        <taxon>Aspergillaceae</taxon>
        <taxon>Aspergillus</taxon>
        <taxon>Aspergillus subgen. Nidulantes</taxon>
    </lineage>
</organism>
<dbReference type="InterPro" id="IPR033749">
    <property type="entry name" value="Polyprenyl_synt_CS"/>
</dbReference>
<evidence type="ECO:0000256" key="8">
    <source>
        <dbReference type="ARBA" id="ARBA00038363"/>
    </source>
</evidence>
<gene>
    <name evidence="11" type="ORF">ASPCAL08564</name>
</gene>
<dbReference type="Pfam" id="PF19086">
    <property type="entry name" value="Terpene_syn_C_2"/>
    <property type="match status" value="1"/>
</dbReference>
<reference evidence="12" key="1">
    <citation type="journal article" date="2016" name="Genome Announc.">
        <title>Draft genome sequences of fungus Aspergillus calidoustus.</title>
        <authorList>
            <person name="Horn F."/>
            <person name="Linde J."/>
            <person name="Mattern D.J."/>
            <person name="Walther G."/>
            <person name="Guthke R."/>
            <person name="Scherlach K."/>
            <person name="Martin K."/>
            <person name="Brakhage A.A."/>
            <person name="Petzke L."/>
            <person name="Valiante V."/>
        </authorList>
    </citation>
    <scope>NUCLEOTIDE SEQUENCE [LARGE SCALE GENOMIC DNA]</scope>
    <source>
        <strain evidence="12">SF006504</strain>
    </source>
</reference>
<keyword evidence="4" id="KW-0460">Magnesium</keyword>
<dbReference type="OMA" id="PATHIFY"/>
<evidence type="ECO:0008006" key="13">
    <source>
        <dbReference type="Google" id="ProtNLM"/>
    </source>
</evidence>
<evidence type="ECO:0000256" key="5">
    <source>
        <dbReference type="ARBA" id="ARBA00023229"/>
    </source>
</evidence>
<dbReference type="InterPro" id="IPR000092">
    <property type="entry name" value="Polyprenyl_synt"/>
</dbReference>
<accession>A0A0U5GRW1</accession>
<evidence type="ECO:0000256" key="7">
    <source>
        <dbReference type="ARBA" id="ARBA00023268"/>
    </source>
</evidence>
<keyword evidence="5" id="KW-0414">Isoprene biosynthesis</keyword>
<evidence type="ECO:0000256" key="10">
    <source>
        <dbReference type="SAM" id="MobiDB-lite"/>
    </source>
</evidence>
<evidence type="ECO:0000256" key="3">
    <source>
        <dbReference type="ARBA" id="ARBA00022723"/>
    </source>
</evidence>
<proteinExistence type="inferred from homology"/>
<keyword evidence="7" id="KW-0511">Multifunctional enzyme</keyword>
<name>A0A0U5GRW1_ASPCI</name>
<dbReference type="GO" id="GO:0004659">
    <property type="term" value="F:prenyltransferase activity"/>
    <property type="evidence" value="ECO:0007669"/>
    <property type="project" value="InterPro"/>
</dbReference>
<evidence type="ECO:0000313" key="12">
    <source>
        <dbReference type="Proteomes" id="UP000054771"/>
    </source>
</evidence>
<comment type="similarity">
    <text evidence="8">In the C-terminal section; belongs to the FPP/GGPP synthase family.</text>
</comment>
<dbReference type="PROSITE" id="PS00444">
    <property type="entry name" value="POLYPRENYL_SYNTHASE_2"/>
    <property type="match status" value="1"/>
</dbReference>
<feature type="region of interest" description="Disordered" evidence="10">
    <location>
        <begin position="367"/>
        <end position="401"/>
    </location>
</feature>
<dbReference type="Gene3D" id="1.10.600.10">
    <property type="entry name" value="Farnesyl Diphosphate Synthase"/>
    <property type="match status" value="2"/>
</dbReference>
<dbReference type="PANTHER" id="PTHR12001">
    <property type="entry name" value="GERANYLGERANYL PYROPHOSPHATE SYNTHASE"/>
    <property type="match status" value="1"/>
</dbReference>
<evidence type="ECO:0000256" key="4">
    <source>
        <dbReference type="ARBA" id="ARBA00022842"/>
    </source>
</evidence>
<dbReference type="SUPFAM" id="SSF48576">
    <property type="entry name" value="Terpenoid synthases"/>
    <property type="match status" value="2"/>
</dbReference>
<dbReference type="STRING" id="454130.A0A0U5GRW1"/>
<dbReference type="OrthoDB" id="6921389at2759"/>
<keyword evidence="6" id="KW-0456">Lyase</keyword>
<dbReference type="GO" id="GO:0046165">
    <property type="term" value="P:alcohol biosynthetic process"/>
    <property type="evidence" value="ECO:0007669"/>
    <property type="project" value="UniProtKB-ARBA"/>
</dbReference>
<evidence type="ECO:0000256" key="9">
    <source>
        <dbReference type="ARBA" id="ARBA00038372"/>
    </source>
</evidence>